<evidence type="ECO:0000313" key="2">
    <source>
        <dbReference type="Proteomes" id="UP000003959"/>
    </source>
</evidence>
<dbReference type="AlphaFoldDB" id="F4XSD2"/>
<dbReference type="OrthoDB" id="573436at2"/>
<proteinExistence type="predicted"/>
<gene>
    <name evidence="1" type="ORF">LYNGBM3L_16900</name>
</gene>
<dbReference type="HOGENOM" id="CLU_952607_0_0_3"/>
<protein>
    <recommendedName>
        <fullName evidence="3">PEP-CTERM sorting domain-containing protein</fullName>
    </recommendedName>
</protein>
<keyword evidence="2" id="KW-1185">Reference proteome</keyword>
<organism evidence="1 2">
    <name type="scientific">Moorena producens 3L</name>
    <dbReference type="NCBI Taxonomy" id="489825"/>
    <lineage>
        <taxon>Bacteria</taxon>
        <taxon>Bacillati</taxon>
        <taxon>Cyanobacteriota</taxon>
        <taxon>Cyanophyceae</taxon>
        <taxon>Coleofasciculales</taxon>
        <taxon>Coleofasciculaceae</taxon>
        <taxon>Moorena</taxon>
    </lineage>
</organism>
<dbReference type="NCBIfam" id="NF038133">
    <property type="entry name" value="choice_anch_L"/>
    <property type="match status" value="1"/>
</dbReference>
<evidence type="ECO:0008006" key="3">
    <source>
        <dbReference type="Google" id="ProtNLM"/>
    </source>
</evidence>
<dbReference type="InterPro" id="IPR049804">
    <property type="entry name" value="Choice_anch_L"/>
</dbReference>
<accession>F4XSD2</accession>
<sequence>MKSIKIESLLFILTSILTFIPSQPATGFDVQQNSSPNLLIDFLLGDTTGLSDFKVELNGDSRGFGVFEDDPFRLESGIVLSTGKVNEIVGINSFDGENPSFTQDLSTDFGTPGEDITSLVIEFDVSSEKDTLYFQYIFGSEEFIEYGGSPFNDSFEFLLNGVNLATLTDGRPATINQLFFDLEPGIESETDPYHPDFIYNPVETGSVSNLTKIDGYTRPLLFSGALLQNSRNRLEIKIQDVRDGIYDSAVFLKAGTFGTVKPPSIVGDGLDGALDDESNLKVPEPASSLGMLFLGGLLLTGLLTRD</sequence>
<evidence type="ECO:0000313" key="1">
    <source>
        <dbReference type="EMBL" id="EGJ32511.1"/>
    </source>
</evidence>
<reference evidence="2" key="1">
    <citation type="journal article" date="2011" name="Proc. Natl. Acad. Sci. U.S.A.">
        <title>Genomic insights into the physiology and ecology of the marine filamentous cyanobacterium Lyngbya majuscula.</title>
        <authorList>
            <person name="Jones A.C."/>
            <person name="Monroe E.A."/>
            <person name="Podell S."/>
            <person name="Hess W.R."/>
            <person name="Klages S."/>
            <person name="Esquenazi E."/>
            <person name="Niessen S."/>
            <person name="Hoover H."/>
            <person name="Rothmann M."/>
            <person name="Lasken R.S."/>
            <person name="Yates J.R.III."/>
            <person name="Reinhardt R."/>
            <person name="Kube M."/>
            <person name="Burkart M.D."/>
            <person name="Allen E.E."/>
            <person name="Dorrestein P.C."/>
            <person name="Gerwick W.H."/>
            <person name="Gerwick L."/>
        </authorList>
    </citation>
    <scope>NUCLEOTIDE SEQUENCE [LARGE SCALE GENOMIC DNA]</scope>
    <source>
        <strain evidence="2">3L</strain>
    </source>
</reference>
<name>F4XSD2_9CYAN</name>
<dbReference type="Proteomes" id="UP000003959">
    <property type="component" value="Unassembled WGS sequence"/>
</dbReference>
<dbReference type="eggNOG" id="COG2931">
    <property type="taxonomic scope" value="Bacteria"/>
</dbReference>
<dbReference type="EMBL" id="GL890920">
    <property type="protein sequence ID" value="EGJ32511.1"/>
    <property type="molecule type" value="Genomic_DNA"/>
</dbReference>
<dbReference type="RefSeq" id="WP_008184654.1">
    <property type="nucleotide sequence ID" value="NZ_GL890920.1"/>
</dbReference>